<gene>
    <name evidence="7" type="ORF">SO694_000293101</name>
</gene>
<evidence type="ECO:0000256" key="4">
    <source>
        <dbReference type="PROSITE-ProRule" id="PRU00091"/>
    </source>
</evidence>
<dbReference type="InterPro" id="IPR017455">
    <property type="entry name" value="Znf_FYVE-rel"/>
</dbReference>
<organism evidence="7 8">
    <name type="scientific">Aureococcus anophagefferens</name>
    <name type="common">Harmful bloom alga</name>
    <dbReference type="NCBI Taxonomy" id="44056"/>
    <lineage>
        <taxon>Eukaryota</taxon>
        <taxon>Sar</taxon>
        <taxon>Stramenopiles</taxon>
        <taxon>Ochrophyta</taxon>
        <taxon>Pelagophyceae</taxon>
        <taxon>Pelagomonadales</taxon>
        <taxon>Pelagomonadaceae</taxon>
        <taxon>Aureococcus</taxon>
    </lineage>
</organism>
<dbReference type="SUPFAM" id="SSF57903">
    <property type="entry name" value="FYVE/PHD zinc finger"/>
    <property type="match status" value="1"/>
</dbReference>
<evidence type="ECO:0000256" key="3">
    <source>
        <dbReference type="ARBA" id="ARBA00022833"/>
    </source>
</evidence>
<proteinExistence type="predicted"/>
<dbReference type="Pfam" id="PF04366">
    <property type="entry name" value="Ysc84"/>
    <property type="match status" value="1"/>
</dbReference>
<evidence type="ECO:0000256" key="2">
    <source>
        <dbReference type="ARBA" id="ARBA00022771"/>
    </source>
</evidence>
<dbReference type="Pfam" id="PF01363">
    <property type="entry name" value="FYVE"/>
    <property type="match status" value="1"/>
</dbReference>
<evidence type="ECO:0000256" key="1">
    <source>
        <dbReference type="ARBA" id="ARBA00022723"/>
    </source>
</evidence>
<keyword evidence="8" id="KW-1185">Reference proteome</keyword>
<name>A0ABR1FW73_AURAN</name>
<dbReference type="EMBL" id="JBBJCI010000222">
    <property type="protein sequence ID" value="KAK7239851.1"/>
    <property type="molecule type" value="Genomic_DNA"/>
</dbReference>
<dbReference type="InterPro" id="IPR051702">
    <property type="entry name" value="SH3_domain_YSC84-like"/>
</dbReference>
<keyword evidence="2 4" id="KW-0863">Zinc-finger</keyword>
<dbReference type="Proteomes" id="UP001363151">
    <property type="component" value="Unassembled WGS sequence"/>
</dbReference>
<accession>A0ABR1FW73</accession>
<dbReference type="Gene3D" id="3.30.40.10">
    <property type="entry name" value="Zinc/RING finger domain, C3HC4 (zinc finger)"/>
    <property type="match status" value="1"/>
</dbReference>
<dbReference type="SMART" id="SM00064">
    <property type="entry name" value="FYVE"/>
    <property type="match status" value="1"/>
</dbReference>
<comment type="caution">
    <text evidence="7">The sequence shown here is derived from an EMBL/GenBank/DDBJ whole genome shotgun (WGS) entry which is preliminary data.</text>
</comment>
<evidence type="ECO:0000313" key="7">
    <source>
        <dbReference type="EMBL" id="KAK7239851.1"/>
    </source>
</evidence>
<dbReference type="InterPro" id="IPR000306">
    <property type="entry name" value="Znf_FYVE"/>
</dbReference>
<feature type="region of interest" description="Disordered" evidence="5">
    <location>
        <begin position="320"/>
        <end position="341"/>
    </location>
</feature>
<dbReference type="PANTHER" id="PTHR15629">
    <property type="entry name" value="SH3YL1 PROTEIN"/>
    <property type="match status" value="1"/>
</dbReference>
<evidence type="ECO:0000256" key="5">
    <source>
        <dbReference type="SAM" id="MobiDB-lite"/>
    </source>
</evidence>
<dbReference type="InterPro" id="IPR013083">
    <property type="entry name" value="Znf_RING/FYVE/PHD"/>
</dbReference>
<reference evidence="7 8" key="1">
    <citation type="submission" date="2024-03" db="EMBL/GenBank/DDBJ databases">
        <title>Aureococcus anophagefferens CCMP1851 and Kratosvirus quantuckense: Draft genome of a second virus-susceptible host strain in the model system.</title>
        <authorList>
            <person name="Chase E."/>
            <person name="Truchon A.R."/>
            <person name="Schepens W."/>
            <person name="Wilhelm S.W."/>
        </authorList>
    </citation>
    <scope>NUCLEOTIDE SEQUENCE [LARGE SCALE GENOMIC DNA]</scope>
    <source>
        <strain evidence="7 8">CCMP1851</strain>
    </source>
</reference>
<feature type="region of interest" description="Disordered" evidence="5">
    <location>
        <begin position="259"/>
        <end position="280"/>
    </location>
</feature>
<sequence>MATYKGKTYGREPEASEEYLPLRPPEWIPDASAPACMAATDLGVACGRPFDAFLEWRHHCRFCGRVVCGACSRRKMLLPGERWAPAAFIGGISFGSGLVVARRDDGTWSPPCAVGTYGLTFGAVVGAEVTDSVTALGDVALAELCDEAAAKVSLGGAASLALGPLGRTGEAAALVSETGRTAQQASYSHSRGFFGGVTVDGAYVTVRRDVNHAFYGESMSADRLLRDTSIPQPNGAAELYAQLHKYIAVNHDYVVNGAPAARDRSPGRLRASSLEDDADLSDHVRAPAPAARSDPFAATFDNGPRHTAFATAAPAYATSNPFAAPDDDQVAWGEEKDAVDI</sequence>
<dbReference type="InterPro" id="IPR007461">
    <property type="entry name" value="Ysc84_actin-binding"/>
</dbReference>
<dbReference type="PROSITE" id="PS50178">
    <property type="entry name" value="ZF_FYVE"/>
    <property type="match status" value="1"/>
</dbReference>
<evidence type="ECO:0000313" key="8">
    <source>
        <dbReference type="Proteomes" id="UP001363151"/>
    </source>
</evidence>
<keyword evidence="1" id="KW-0479">Metal-binding</keyword>
<dbReference type="InterPro" id="IPR011011">
    <property type="entry name" value="Znf_FYVE_PHD"/>
</dbReference>
<keyword evidence="3" id="KW-0862">Zinc</keyword>
<evidence type="ECO:0000259" key="6">
    <source>
        <dbReference type="PROSITE" id="PS50178"/>
    </source>
</evidence>
<dbReference type="PANTHER" id="PTHR15629:SF2">
    <property type="entry name" value="SH3 DOMAIN-CONTAINING YSC84-LIKE PROTEIN 1"/>
    <property type="match status" value="1"/>
</dbReference>
<feature type="domain" description="FYVE-type" evidence="6">
    <location>
        <begin position="46"/>
        <end position="79"/>
    </location>
</feature>
<protein>
    <recommendedName>
        <fullName evidence="6">FYVE-type domain-containing protein</fullName>
    </recommendedName>
</protein>